<proteinExistence type="predicted"/>
<sequence>MGKTVFPKLTFLMIFVAITLTVQSQFIRPPPRPPTPQCRSQFALVNHACATIPYTPIAPPLSPPAPPLSPDTISPSSPGNDTQIQEHRLRHRHRTHITPAQETCCRWLKAVDPECVCGLLLRLPTFLARPAHSYTVAVGDACVFIYPCASRLRAD</sequence>
<dbReference type="AlphaFoldDB" id="A0A3S7R294"/>
<feature type="chain" id="PRO_5019534878" evidence="2">
    <location>
        <begin position="25"/>
        <end position="155"/>
    </location>
</feature>
<evidence type="ECO:0000256" key="2">
    <source>
        <dbReference type="SAM" id="SignalP"/>
    </source>
</evidence>
<reference evidence="3" key="1">
    <citation type="journal article" date="2018" name="Sci. Rep.">
        <title>Primula vulgaris (primrose) genome assembly, annotation and gene expression, with comparative genomics on the heterostyly supergene.</title>
        <authorList>
            <person name="Cocker J.M."/>
            <person name="Wright J."/>
            <person name="Li J."/>
            <person name="Swarbreck D."/>
            <person name="Dyer S."/>
            <person name="Caccamo M."/>
            <person name="Gilmartin P.M."/>
        </authorList>
    </citation>
    <scope>NUCLEOTIDE SEQUENCE</scope>
</reference>
<feature type="region of interest" description="Disordered" evidence="1">
    <location>
        <begin position="61"/>
        <end position="90"/>
    </location>
</feature>
<accession>A0A3S7R294</accession>
<name>A0A3S7R294_PRIVE</name>
<evidence type="ECO:0000256" key="1">
    <source>
        <dbReference type="SAM" id="MobiDB-lite"/>
    </source>
</evidence>
<evidence type="ECO:0000313" key="3">
    <source>
        <dbReference type="EMBL" id="AXN72478.1"/>
    </source>
</evidence>
<organism evidence="3">
    <name type="scientific">Primula veris</name>
    <name type="common">Cowslip</name>
    <dbReference type="NCBI Taxonomy" id="170927"/>
    <lineage>
        <taxon>Eukaryota</taxon>
        <taxon>Viridiplantae</taxon>
        <taxon>Streptophyta</taxon>
        <taxon>Embryophyta</taxon>
        <taxon>Tracheophyta</taxon>
        <taxon>Spermatophyta</taxon>
        <taxon>Magnoliopsida</taxon>
        <taxon>eudicotyledons</taxon>
        <taxon>Gunneridae</taxon>
        <taxon>Pentapetalae</taxon>
        <taxon>asterids</taxon>
        <taxon>Ericales</taxon>
        <taxon>Primulaceae</taxon>
        <taxon>Primula</taxon>
    </lineage>
</organism>
<dbReference type="EMBL" id="MF317489">
    <property type="protein sequence ID" value="AXN72478.1"/>
    <property type="molecule type" value="Genomic_DNA"/>
</dbReference>
<protein>
    <submittedName>
        <fullName evidence="3">CcmT</fullName>
    </submittedName>
</protein>
<feature type="signal peptide" evidence="2">
    <location>
        <begin position="1"/>
        <end position="24"/>
    </location>
</feature>
<dbReference type="PANTHER" id="PTHR34377">
    <property type="entry name" value="TETRATRICOPEPTIDE REPEAT (TPR)-LIKE SUPERFAMILY PROTEIN"/>
    <property type="match status" value="1"/>
</dbReference>
<dbReference type="PANTHER" id="PTHR34377:SF3">
    <property type="entry name" value="TETRATRICOPEPTIDE REPEAT (TPR)-LIKE SUPERFAMILY PROTEIN"/>
    <property type="match status" value="1"/>
</dbReference>
<keyword evidence="2" id="KW-0732">Signal</keyword>